<dbReference type="AlphaFoldDB" id="A0ABC8SVE3"/>
<dbReference type="EMBL" id="CAUOFW020003258">
    <property type="protein sequence ID" value="CAK9158863.1"/>
    <property type="molecule type" value="Genomic_DNA"/>
</dbReference>
<accession>A0ABC8SVE3</accession>
<feature type="region of interest" description="Disordered" evidence="1">
    <location>
        <begin position="23"/>
        <end position="50"/>
    </location>
</feature>
<feature type="region of interest" description="Disordered" evidence="1">
    <location>
        <begin position="55"/>
        <end position="74"/>
    </location>
</feature>
<gene>
    <name evidence="2" type="ORF">ILEXP_LOCUS27528</name>
</gene>
<proteinExistence type="predicted"/>
<evidence type="ECO:0000256" key="1">
    <source>
        <dbReference type="SAM" id="MobiDB-lite"/>
    </source>
</evidence>
<sequence>MVEIIGNVSNSIPVILEAGDHSGKDMETSKLQDPPINDFPQVKEFPNVDRPISNNGLTIVDNPMNPLNPPALAV</sequence>
<evidence type="ECO:0000313" key="3">
    <source>
        <dbReference type="Proteomes" id="UP001642360"/>
    </source>
</evidence>
<evidence type="ECO:0000313" key="2">
    <source>
        <dbReference type="EMBL" id="CAK9158863.1"/>
    </source>
</evidence>
<name>A0ABC8SVE3_9AQUA</name>
<keyword evidence="3" id="KW-1185">Reference proteome</keyword>
<comment type="caution">
    <text evidence="2">The sequence shown here is derived from an EMBL/GenBank/DDBJ whole genome shotgun (WGS) entry which is preliminary data.</text>
</comment>
<reference evidence="2 3" key="1">
    <citation type="submission" date="2024-02" db="EMBL/GenBank/DDBJ databases">
        <authorList>
            <person name="Vignale AGUSTIN F."/>
            <person name="Sosa J E."/>
            <person name="Modenutti C."/>
        </authorList>
    </citation>
    <scope>NUCLEOTIDE SEQUENCE [LARGE SCALE GENOMIC DNA]</scope>
</reference>
<organism evidence="2 3">
    <name type="scientific">Ilex paraguariensis</name>
    <name type="common">yerba mate</name>
    <dbReference type="NCBI Taxonomy" id="185542"/>
    <lineage>
        <taxon>Eukaryota</taxon>
        <taxon>Viridiplantae</taxon>
        <taxon>Streptophyta</taxon>
        <taxon>Embryophyta</taxon>
        <taxon>Tracheophyta</taxon>
        <taxon>Spermatophyta</taxon>
        <taxon>Magnoliopsida</taxon>
        <taxon>eudicotyledons</taxon>
        <taxon>Gunneridae</taxon>
        <taxon>Pentapetalae</taxon>
        <taxon>asterids</taxon>
        <taxon>campanulids</taxon>
        <taxon>Aquifoliales</taxon>
        <taxon>Aquifoliaceae</taxon>
        <taxon>Ilex</taxon>
    </lineage>
</organism>
<feature type="non-terminal residue" evidence="2">
    <location>
        <position position="74"/>
    </location>
</feature>
<protein>
    <submittedName>
        <fullName evidence="2">Uncharacterized protein</fullName>
    </submittedName>
</protein>
<feature type="compositionally biased region" description="Low complexity" evidence="1">
    <location>
        <begin position="62"/>
        <end position="74"/>
    </location>
</feature>
<dbReference type="Proteomes" id="UP001642360">
    <property type="component" value="Unassembled WGS sequence"/>
</dbReference>